<keyword evidence="7" id="KW-0496">Mitochondrion</keyword>
<keyword evidence="11" id="KW-1185">Reference proteome</keyword>
<evidence type="ECO:0000256" key="8">
    <source>
        <dbReference type="ARBA" id="ARBA00023136"/>
    </source>
</evidence>
<dbReference type="EMBL" id="JACDTQ010001212">
    <property type="protein sequence ID" value="KAF5923680.1"/>
    <property type="molecule type" value="Genomic_DNA"/>
</dbReference>
<evidence type="ECO:0000313" key="10">
    <source>
        <dbReference type="EMBL" id="KAF5923680.1"/>
    </source>
</evidence>
<dbReference type="GO" id="GO:0090524">
    <property type="term" value="F:cytochrome-b5 reductase activity, acting on NADH"/>
    <property type="evidence" value="ECO:0007669"/>
    <property type="project" value="UniProtKB-EC"/>
</dbReference>
<dbReference type="GO" id="GO:0005739">
    <property type="term" value="C:mitochondrion"/>
    <property type="evidence" value="ECO:0007669"/>
    <property type="project" value="TreeGrafter"/>
</dbReference>
<evidence type="ECO:0000256" key="2">
    <source>
        <dbReference type="ARBA" id="ARBA00006105"/>
    </source>
</evidence>
<comment type="cofactor">
    <cofactor evidence="1">
        <name>FAD</name>
        <dbReference type="ChEBI" id="CHEBI:57692"/>
    </cofactor>
</comment>
<reference evidence="10 11" key="1">
    <citation type="journal article" date="2020" name="Mol. Biol. Evol.">
        <title>Interspecific Gene Flow and the Evolution of Specialization in Black and White Rhinoceros.</title>
        <authorList>
            <person name="Moodley Y."/>
            <person name="Westbury M.V."/>
            <person name="Russo I.M."/>
            <person name="Gopalakrishnan S."/>
            <person name="Rakotoarivelo A."/>
            <person name="Olsen R.A."/>
            <person name="Prost S."/>
            <person name="Tunstall T."/>
            <person name="Ryder O.A."/>
            <person name="Dalen L."/>
            <person name="Bruford M.W."/>
        </authorList>
    </citation>
    <scope>NUCLEOTIDE SEQUENCE [LARGE SCALE GENOMIC DNA]</scope>
    <source>
        <strain evidence="10">SBR-YM</strain>
        <tissue evidence="10">Skin</tissue>
    </source>
</reference>
<dbReference type="Proteomes" id="UP000551758">
    <property type="component" value="Unassembled WGS sequence"/>
</dbReference>
<evidence type="ECO:0000256" key="3">
    <source>
        <dbReference type="ARBA" id="ARBA00012011"/>
    </source>
</evidence>
<keyword evidence="8" id="KW-0472">Membrane</keyword>
<sequence>MAIPWRLQVTHAILKNMDDYTVCQLLFASQTKKDILLWLELEELKNKHSTCFKLWYVVDRAPEAWDYS</sequence>
<dbReference type="AlphaFoldDB" id="A0A7J7F6K3"/>
<proteinExistence type="inferred from homology"/>
<comment type="caution">
    <text evidence="10">The sequence shown here is derived from an EMBL/GenBank/DDBJ whole genome shotgun (WGS) entry which is preliminary data.</text>
</comment>
<dbReference type="GO" id="GO:0071949">
    <property type="term" value="F:FAD binding"/>
    <property type="evidence" value="ECO:0007669"/>
    <property type="project" value="TreeGrafter"/>
</dbReference>
<dbReference type="EC" id="1.6.2.2" evidence="3"/>
<keyword evidence="4" id="KW-0285">Flavoprotein</keyword>
<protein>
    <recommendedName>
        <fullName evidence="3">cytochrome-b5 reductase</fullName>
        <ecNumber evidence="3">1.6.2.2</ecNumber>
    </recommendedName>
</protein>
<dbReference type="PANTHER" id="PTHR19370:SF121">
    <property type="entry name" value="NADH-CYTOCHROME B5 REDUCTASE 3"/>
    <property type="match status" value="1"/>
</dbReference>
<name>A0A7J7F6K3_DICBM</name>
<dbReference type="InterPro" id="IPR001834">
    <property type="entry name" value="CBR-like"/>
</dbReference>
<evidence type="ECO:0000256" key="7">
    <source>
        <dbReference type="ARBA" id="ARBA00023128"/>
    </source>
</evidence>
<dbReference type="InterPro" id="IPR039261">
    <property type="entry name" value="FNR_nucleotide-bd"/>
</dbReference>
<evidence type="ECO:0000259" key="9">
    <source>
        <dbReference type="Pfam" id="PF00175"/>
    </source>
</evidence>
<evidence type="ECO:0000256" key="5">
    <source>
        <dbReference type="ARBA" id="ARBA00022827"/>
    </source>
</evidence>
<comment type="similarity">
    <text evidence="2">Belongs to the flavoprotein pyridine nucleotide cytochrome reductase family.</text>
</comment>
<keyword evidence="6" id="KW-0560">Oxidoreductase</keyword>
<evidence type="ECO:0000256" key="6">
    <source>
        <dbReference type="ARBA" id="ARBA00023002"/>
    </source>
</evidence>
<keyword evidence="5" id="KW-0274">FAD</keyword>
<dbReference type="Gene3D" id="3.40.50.80">
    <property type="entry name" value="Nucleotide-binding domain of ferredoxin-NADP reductase (FNR) module"/>
    <property type="match status" value="1"/>
</dbReference>
<organism evidence="10 11">
    <name type="scientific">Diceros bicornis minor</name>
    <name type="common">South-central black rhinoceros</name>
    <dbReference type="NCBI Taxonomy" id="77932"/>
    <lineage>
        <taxon>Eukaryota</taxon>
        <taxon>Metazoa</taxon>
        <taxon>Chordata</taxon>
        <taxon>Craniata</taxon>
        <taxon>Vertebrata</taxon>
        <taxon>Euteleostomi</taxon>
        <taxon>Mammalia</taxon>
        <taxon>Eutheria</taxon>
        <taxon>Laurasiatheria</taxon>
        <taxon>Perissodactyla</taxon>
        <taxon>Rhinocerotidae</taxon>
        <taxon>Diceros</taxon>
    </lineage>
</organism>
<evidence type="ECO:0000256" key="1">
    <source>
        <dbReference type="ARBA" id="ARBA00001974"/>
    </source>
</evidence>
<evidence type="ECO:0000313" key="11">
    <source>
        <dbReference type="Proteomes" id="UP000551758"/>
    </source>
</evidence>
<dbReference type="SUPFAM" id="SSF52343">
    <property type="entry name" value="Ferredoxin reductase-like, C-terminal NADP-linked domain"/>
    <property type="match status" value="1"/>
</dbReference>
<dbReference type="Pfam" id="PF00175">
    <property type="entry name" value="NAD_binding_1"/>
    <property type="match status" value="1"/>
</dbReference>
<gene>
    <name evidence="10" type="ORF">HPG69_011077</name>
</gene>
<accession>A0A7J7F6K3</accession>
<dbReference type="PANTHER" id="PTHR19370">
    <property type="entry name" value="NADH-CYTOCHROME B5 REDUCTASE"/>
    <property type="match status" value="1"/>
</dbReference>
<feature type="domain" description="Oxidoreductase FAD/NAD(P)-binding" evidence="9">
    <location>
        <begin position="7"/>
        <end position="67"/>
    </location>
</feature>
<dbReference type="InterPro" id="IPR001433">
    <property type="entry name" value="OxRdtase_FAD/NAD-bd"/>
</dbReference>
<evidence type="ECO:0000256" key="4">
    <source>
        <dbReference type="ARBA" id="ARBA00022630"/>
    </source>
</evidence>